<dbReference type="STRING" id="45068.Llon_1339"/>
<evidence type="ECO:0000259" key="1">
    <source>
        <dbReference type="Pfam" id="PF07167"/>
    </source>
</evidence>
<dbReference type="AlphaFoldDB" id="A0A0W0VNC3"/>
<keyword evidence="4" id="KW-1185">Reference proteome</keyword>
<feature type="domain" description="Poly-beta-hydroxybutyrate polymerase N-terminal" evidence="2">
    <location>
        <begin position="47"/>
        <end position="81"/>
    </location>
</feature>
<dbReference type="GO" id="GO:0042619">
    <property type="term" value="P:poly-hydroxybutyrate biosynthetic process"/>
    <property type="evidence" value="ECO:0007669"/>
    <property type="project" value="InterPro"/>
</dbReference>
<dbReference type="EMBL" id="LNYK01000016">
    <property type="protein sequence ID" value="KTD21241.1"/>
    <property type="molecule type" value="Genomic_DNA"/>
</dbReference>
<organism evidence="3 4">
    <name type="scientific">Legionella londiniensis</name>
    <dbReference type="NCBI Taxonomy" id="45068"/>
    <lineage>
        <taxon>Bacteria</taxon>
        <taxon>Pseudomonadati</taxon>
        <taxon>Pseudomonadota</taxon>
        <taxon>Gammaproteobacteria</taxon>
        <taxon>Legionellales</taxon>
        <taxon>Legionellaceae</taxon>
        <taxon>Legionella</taxon>
    </lineage>
</organism>
<dbReference type="Pfam" id="PF07167">
    <property type="entry name" value="PhaC_N"/>
    <property type="match status" value="1"/>
</dbReference>
<gene>
    <name evidence="3" type="primary">phbC_2</name>
    <name evidence="3" type="ORF">Llon_1339</name>
</gene>
<accession>A0A0W0VNC3</accession>
<evidence type="ECO:0000313" key="3">
    <source>
        <dbReference type="EMBL" id="KTD21241.1"/>
    </source>
</evidence>
<dbReference type="PATRIC" id="fig|45068.5.peg.1447"/>
<dbReference type="Pfam" id="PF12551">
    <property type="entry name" value="PHBC_N"/>
    <property type="match status" value="1"/>
</dbReference>
<evidence type="ECO:0000259" key="2">
    <source>
        <dbReference type="Pfam" id="PF12551"/>
    </source>
</evidence>
<sequence>MNGLEKQCCPKEILLTQQQEWSQDVDACCYIPAEISASISFFPFFTQLVQASLAKWTAGISPAALGSSYSNWLWQLAQTPGLLWELATYPVFHAHDCINNIVCIERAAGGKDVRFKKDSWQPMPWRLFAEGFLQVEDWWRPATTSLPGLLGQAERTVSFWARQCLNALSPSNFVWSNPDLFHEALRTGGLNLIQGSQNECAHEEALRFIWDWIETWSGHWQVISVAYRIVHGGALYKRVMIPRLNLH</sequence>
<dbReference type="InterPro" id="IPR010941">
    <property type="entry name" value="PhaC_N"/>
</dbReference>
<dbReference type="Proteomes" id="UP000054997">
    <property type="component" value="Unassembled WGS sequence"/>
</dbReference>
<name>A0A0W0VNC3_9GAMM</name>
<protein>
    <submittedName>
        <fullName evidence="3">Polyhydroxyalkanoic synthase</fullName>
    </submittedName>
</protein>
<evidence type="ECO:0000313" key="4">
    <source>
        <dbReference type="Proteomes" id="UP000054997"/>
    </source>
</evidence>
<reference evidence="3 4" key="1">
    <citation type="submission" date="2015-11" db="EMBL/GenBank/DDBJ databases">
        <title>Genomic analysis of 38 Legionella species identifies large and diverse effector repertoires.</title>
        <authorList>
            <person name="Burstein D."/>
            <person name="Amaro F."/>
            <person name="Zusman T."/>
            <person name="Lifshitz Z."/>
            <person name="Cohen O."/>
            <person name="Gilbert J.A."/>
            <person name="Pupko T."/>
            <person name="Shuman H.A."/>
            <person name="Segal G."/>
        </authorList>
    </citation>
    <scope>NUCLEOTIDE SEQUENCE [LARGE SCALE GENOMIC DNA]</scope>
    <source>
        <strain evidence="3 4">ATCC 49505</strain>
    </source>
</reference>
<proteinExistence type="predicted"/>
<dbReference type="InterPro" id="IPR022211">
    <property type="entry name" value="PHBC_N"/>
</dbReference>
<comment type="caution">
    <text evidence="3">The sequence shown here is derived from an EMBL/GenBank/DDBJ whole genome shotgun (WGS) entry which is preliminary data.</text>
</comment>
<feature type="domain" description="Poly-beta-hydroxybutyrate polymerase N-terminal" evidence="1">
    <location>
        <begin position="111"/>
        <end position="199"/>
    </location>
</feature>